<accession>A0A9W7TVS3</accession>
<proteinExistence type="predicted"/>
<feature type="non-terminal residue" evidence="1">
    <location>
        <position position="1"/>
    </location>
</feature>
<dbReference type="Proteomes" id="UP001059041">
    <property type="component" value="Linkage Group LG10"/>
</dbReference>
<keyword evidence="2" id="KW-1185">Reference proteome</keyword>
<sequence length="91" mass="10119">SELSAEFLGLPLFRVESVLGVLQLLDHFLGLFHVLGESVVFFGKLLVLPAELHHQLAQLLALSAAVKLQLLHLAEGHLHTLHQAFQFLLQH</sequence>
<dbReference type="EMBL" id="JAFHDT010000010">
    <property type="protein sequence ID" value="KAI7804395.1"/>
    <property type="molecule type" value="Genomic_DNA"/>
</dbReference>
<name>A0A9W7TVS3_TRIRA</name>
<feature type="non-terminal residue" evidence="1">
    <location>
        <position position="91"/>
    </location>
</feature>
<protein>
    <submittedName>
        <fullName evidence="1">Uncharacterized protein</fullName>
    </submittedName>
</protein>
<dbReference type="AlphaFoldDB" id="A0A9W7TVS3"/>
<reference evidence="1" key="1">
    <citation type="submission" date="2021-02" db="EMBL/GenBank/DDBJ databases">
        <title>Comparative genomics reveals that relaxation of natural selection precedes convergent phenotypic evolution of cavefish.</title>
        <authorList>
            <person name="Peng Z."/>
        </authorList>
    </citation>
    <scope>NUCLEOTIDE SEQUENCE</scope>
    <source>
        <tissue evidence="1">Muscle</tissue>
    </source>
</reference>
<evidence type="ECO:0000313" key="1">
    <source>
        <dbReference type="EMBL" id="KAI7804395.1"/>
    </source>
</evidence>
<comment type="caution">
    <text evidence="1">The sequence shown here is derived from an EMBL/GenBank/DDBJ whole genome shotgun (WGS) entry which is preliminary data.</text>
</comment>
<gene>
    <name evidence="1" type="ORF">IRJ41_008469</name>
</gene>
<organism evidence="1 2">
    <name type="scientific">Triplophysa rosa</name>
    <name type="common">Cave loach</name>
    <dbReference type="NCBI Taxonomy" id="992332"/>
    <lineage>
        <taxon>Eukaryota</taxon>
        <taxon>Metazoa</taxon>
        <taxon>Chordata</taxon>
        <taxon>Craniata</taxon>
        <taxon>Vertebrata</taxon>
        <taxon>Euteleostomi</taxon>
        <taxon>Actinopterygii</taxon>
        <taxon>Neopterygii</taxon>
        <taxon>Teleostei</taxon>
        <taxon>Ostariophysi</taxon>
        <taxon>Cypriniformes</taxon>
        <taxon>Nemacheilidae</taxon>
        <taxon>Triplophysa</taxon>
    </lineage>
</organism>
<evidence type="ECO:0000313" key="2">
    <source>
        <dbReference type="Proteomes" id="UP001059041"/>
    </source>
</evidence>